<dbReference type="Proteomes" id="UP000064967">
    <property type="component" value="Chromosome"/>
</dbReference>
<name>A0A0K1PRX9_9BACT</name>
<feature type="region of interest" description="Disordered" evidence="1">
    <location>
        <begin position="1"/>
        <end position="56"/>
    </location>
</feature>
<keyword evidence="3" id="KW-1185">Reference proteome</keyword>
<organism evidence="2 3">
    <name type="scientific">Labilithrix luteola</name>
    <dbReference type="NCBI Taxonomy" id="1391654"/>
    <lineage>
        <taxon>Bacteria</taxon>
        <taxon>Pseudomonadati</taxon>
        <taxon>Myxococcota</taxon>
        <taxon>Polyangia</taxon>
        <taxon>Polyangiales</taxon>
        <taxon>Labilitrichaceae</taxon>
        <taxon>Labilithrix</taxon>
    </lineage>
</organism>
<sequence length="56" mass="5790">MHVSAQVLQQRRRLATGGRQTASTMAGREAAASMAPSGTKIGAVASGRVPEVQTRP</sequence>
<accession>A0A0K1PRX9</accession>
<protein>
    <submittedName>
        <fullName evidence="2">Uncharacterized protein</fullName>
    </submittedName>
</protein>
<dbReference type="KEGG" id="llu:AKJ09_02931"/>
<dbReference type="AlphaFoldDB" id="A0A0K1PRX9"/>
<reference evidence="2 3" key="1">
    <citation type="submission" date="2015-08" db="EMBL/GenBank/DDBJ databases">
        <authorList>
            <person name="Babu N.S."/>
            <person name="Beckwith C.J."/>
            <person name="Beseler K.G."/>
            <person name="Brison A."/>
            <person name="Carone J.V."/>
            <person name="Caskin T.P."/>
            <person name="Diamond M."/>
            <person name="Durham M.E."/>
            <person name="Foxe J.M."/>
            <person name="Go M."/>
            <person name="Henderson B.A."/>
            <person name="Jones I.B."/>
            <person name="McGettigan J.A."/>
            <person name="Micheletti S.J."/>
            <person name="Nasrallah M.E."/>
            <person name="Ortiz D."/>
            <person name="Piller C.R."/>
            <person name="Privatt S.R."/>
            <person name="Schneider S.L."/>
            <person name="Sharp S."/>
            <person name="Smith T.C."/>
            <person name="Stanton J.D."/>
            <person name="Ullery H.E."/>
            <person name="Wilson R.J."/>
            <person name="Serrano M.G."/>
            <person name="Buck G."/>
            <person name="Lee V."/>
            <person name="Wang Y."/>
            <person name="Carvalho R."/>
            <person name="Voegtly L."/>
            <person name="Shi R."/>
            <person name="Duckworth R."/>
            <person name="Johnson A."/>
            <person name="Loviza R."/>
            <person name="Walstead R."/>
            <person name="Shah Z."/>
            <person name="Kiflezghi M."/>
            <person name="Wade K."/>
            <person name="Ball S.L."/>
            <person name="Bradley K.W."/>
            <person name="Asai D.J."/>
            <person name="Bowman C.A."/>
            <person name="Russell D.A."/>
            <person name="Pope W.H."/>
            <person name="Jacobs-Sera D."/>
            <person name="Hendrix R.W."/>
            <person name="Hatfull G.F."/>
        </authorList>
    </citation>
    <scope>NUCLEOTIDE SEQUENCE [LARGE SCALE GENOMIC DNA]</scope>
    <source>
        <strain evidence="2 3">DSM 27648</strain>
    </source>
</reference>
<dbReference type="EMBL" id="CP012333">
    <property type="protein sequence ID" value="AKU96267.1"/>
    <property type="molecule type" value="Genomic_DNA"/>
</dbReference>
<evidence type="ECO:0000256" key="1">
    <source>
        <dbReference type="SAM" id="MobiDB-lite"/>
    </source>
</evidence>
<evidence type="ECO:0000313" key="3">
    <source>
        <dbReference type="Proteomes" id="UP000064967"/>
    </source>
</evidence>
<proteinExistence type="predicted"/>
<gene>
    <name evidence="2" type="ORF">AKJ09_02931</name>
</gene>
<evidence type="ECO:0000313" key="2">
    <source>
        <dbReference type="EMBL" id="AKU96267.1"/>
    </source>
</evidence>
<dbReference type="STRING" id="1391654.AKJ09_02931"/>